<evidence type="ECO:0000259" key="8">
    <source>
        <dbReference type="PROSITE" id="PS51038"/>
    </source>
</evidence>
<dbReference type="CDD" id="cd00167">
    <property type="entry name" value="SANT"/>
    <property type="match status" value="1"/>
</dbReference>
<dbReference type="SUPFAM" id="SSF57903">
    <property type="entry name" value="FYVE/PHD zinc finger"/>
    <property type="match status" value="2"/>
</dbReference>
<dbReference type="InterPro" id="IPR001965">
    <property type="entry name" value="Znf_PHD"/>
</dbReference>
<dbReference type="InterPro" id="IPR009057">
    <property type="entry name" value="Homeodomain-like_sf"/>
</dbReference>
<dbReference type="SMART" id="SM00439">
    <property type="entry name" value="BAH"/>
    <property type="match status" value="1"/>
</dbReference>
<feature type="compositionally biased region" description="Polar residues" evidence="6">
    <location>
        <begin position="780"/>
        <end position="803"/>
    </location>
</feature>
<evidence type="ECO:0008006" key="12">
    <source>
        <dbReference type="Google" id="ProtNLM"/>
    </source>
</evidence>
<evidence type="ECO:0000256" key="3">
    <source>
        <dbReference type="ARBA" id="ARBA00022833"/>
    </source>
</evidence>
<feature type="region of interest" description="Disordered" evidence="6">
    <location>
        <begin position="1365"/>
        <end position="1384"/>
    </location>
</feature>
<dbReference type="GO" id="GO:0036205">
    <property type="term" value="P:histone catabolic process"/>
    <property type="evidence" value="ECO:0007669"/>
    <property type="project" value="TreeGrafter"/>
</dbReference>
<dbReference type="GO" id="GO:0048189">
    <property type="term" value="C:Lid2 complex"/>
    <property type="evidence" value="ECO:0007669"/>
    <property type="project" value="TreeGrafter"/>
</dbReference>
<name>A0A2U1JEC4_SMIAN</name>
<feature type="region of interest" description="Disordered" evidence="6">
    <location>
        <begin position="64"/>
        <end position="114"/>
    </location>
</feature>
<dbReference type="Proteomes" id="UP000245591">
    <property type="component" value="Unassembled WGS sequence"/>
</dbReference>
<feature type="compositionally biased region" description="Polar residues" evidence="6">
    <location>
        <begin position="868"/>
        <end position="879"/>
    </location>
</feature>
<feature type="region of interest" description="Disordered" evidence="6">
    <location>
        <begin position="848"/>
        <end position="888"/>
    </location>
</feature>
<feature type="domain" description="PHD-type" evidence="7">
    <location>
        <begin position="311"/>
        <end position="363"/>
    </location>
</feature>
<feature type="region of interest" description="Disordered" evidence="6">
    <location>
        <begin position="494"/>
        <end position="531"/>
    </location>
</feature>
<dbReference type="EMBL" id="MBFU01000020">
    <property type="protein sequence ID" value="PWA03369.1"/>
    <property type="molecule type" value="Genomic_DNA"/>
</dbReference>
<protein>
    <recommendedName>
        <fullName evidence="12">PHD-type domain-containing protein</fullName>
    </recommendedName>
</protein>
<keyword evidence="1" id="KW-0479">Metal-binding</keyword>
<proteinExistence type="predicted"/>
<feature type="region of interest" description="Disordered" evidence="6">
    <location>
        <begin position="1196"/>
        <end position="1215"/>
    </location>
</feature>
<evidence type="ECO:0000313" key="11">
    <source>
        <dbReference type="Proteomes" id="UP000245591"/>
    </source>
</evidence>
<keyword evidence="11" id="KW-1185">Reference proteome</keyword>
<keyword evidence="3" id="KW-0862">Zinc</keyword>
<evidence type="ECO:0000313" key="10">
    <source>
        <dbReference type="EMBL" id="PWA03369.1"/>
    </source>
</evidence>
<dbReference type="PROSITE" id="PS50016">
    <property type="entry name" value="ZF_PHD_2"/>
    <property type="match status" value="1"/>
</dbReference>
<feature type="region of interest" description="Disordered" evidence="6">
    <location>
        <begin position="386"/>
        <end position="415"/>
    </location>
</feature>
<dbReference type="PROSITE" id="PS01359">
    <property type="entry name" value="ZF_PHD_1"/>
    <property type="match status" value="1"/>
</dbReference>
<feature type="compositionally biased region" description="Polar residues" evidence="6">
    <location>
        <begin position="67"/>
        <end position="90"/>
    </location>
</feature>
<feature type="domain" description="BAH" evidence="8">
    <location>
        <begin position="162"/>
        <end position="274"/>
    </location>
</feature>
<sequence>MSKNRRFQIQAYYQKESNELPSKIVLPGGIELSPEDHVYIAGDTYDQRYSIARIISFLPSNLIPPKTRSSLNRPQESTKTHKNILNNNTPDKFAKNKDSNNTKTRDKTDIVSDSLEISESSDLSDLDSGSFSSFSDFSEDTEAAHKSSTYKYSFRQQKKQKNSRRENGSGLALAQQKSQRLATKKNIFSDELQIRVALFQRPSDLNFVRTRSKDTHSLLAKMHSETYPITLIKGKCFVRHISQIENLSEWQKLEDHFYYSMLFDPYINNVYDIVPVESVHNVPPEVKNKLQSTYDFVICEPSKTSDLIEDLRACAVCNKWSTSENSMTCSVCNKSTHMKCTDPPLLKKPSKGYAWQCAPCLKKIYEKKIEEKLFMNYKSERTRSAYSTTMKQISSSDKKSRERKSSYSKSLSLAPKTSDSNLKEEALDISVAKPNKLPIKISKKKGEWPFRYFGMYSHIEDVLNDDDRINPRAGSRIGPKYQANIPKIEGSIYTRASTPNPLSNDQPTSLNNTSTRTSEPPSINSRGSSIDSTIESNSRLYSKLIFDPNRILTGADQEKFEKYMKDSVEIILEHMKNNIDFGNVDAQTMALETLNSNNYNFEKALDELKHNIESYIILSFSLLRESAEEQKLFENQIFGSNLSKVLEPCDKTIQGKNIPSTTKLNSLEKSNTGKVDMYTFVNSKSNGKNNQLEYNILNEDSILQNQALKSEIKSAPIKSWTPKELTKFEALVREYGSNLHYISLGLPTHFPSSVVLRFYRIKPTNRGKSLMNVFQKSLNMSKKSSPETNLQEASSINSGNIKTSRNRDQSRRTNLSGNGHTRCVGCGTERSTKWYLLPHELAEIHNDLEPDGNKKLEKDVADSEEKITATSDNLSQSGYDSRDGGSGAANNNWNVSSKKYICRSCHLHWCKYGVVPFGIKKLGVLQPGAPLVQNIRNSTSVGSLNVELVHNKPTIREPEIKKYKKPSRVDILNINRCAVCYGCVSLSSNFTKKEKGNSEISTEKEKSSNILKCSRCRLVVHPYCYGMIRNPKDLLGYNSSNTLDEISWKCDFCKNLDNPSATKKRVCVICNYGSIKDHPFFDLLELLQKEVFDPSQQSKSTEMFNTKSPENQENVAKNLENTTFDNGKKKTHSKWIIEKVINELGVGFEAMWKTSQRNWVHVICALLTPGVKWTTVMRNKELSKYSSFEHPELPGFVKKRKSKENTDKSKTTPQSSLKLSKELSIDYFQKTITFGVSKIKDVYRDKTCSICMKPGGVVVYCQGDVGLSSSNVSRKRKSKKYKILDPELENFMKHKTLESSELNVDSFKGNLLNEKGSLKHKGDVGCGTNGCSFAAHPYCALLMWRITTSNSSLFKKALESFQNTEHDKKSVSKTTPSSPKLFNEKDDETIKGDFIGGETDDSEFISTKRLKTTQSFSNIYNSFHEKDSYIGKNSILQLKQPLLLSLIPTCLFSLRIPDLKLGYMSNSIEKCFKGDLSFGGDLLTKSDDPFLFKKDKRVNDTLELVGEGNDIFLEGKESGKCFNVYSANSKSEGALDLGILCSTHALKGKRFSIEPSYLDAAAFPAIMFSMRSKFVPFKQIKDYYVEGIRKDIGFDYLLDKEMDSRRTHRLLLTNNAMDRVKWNKNTGVCKKCGSDDSPAYFPKASYVRFGEEVILGDLAKTSFGYCDVDMEEETVFMGNGEWDSFVVEWFCSKCFI</sequence>
<dbReference type="InterPro" id="IPR001005">
    <property type="entry name" value="SANT/Myb"/>
</dbReference>
<dbReference type="InterPro" id="IPR019787">
    <property type="entry name" value="Znf_PHD-finger"/>
</dbReference>
<accession>A0A2U1JEC4</accession>
<feature type="compositionally biased region" description="Basic and acidic residues" evidence="6">
    <location>
        <begin position="396"/>
        <end position="405"/>
    </location>
</feature>
<dbReference type="PANTHER" id="PTHR47672:SF1">
    <property type="entry name" value="E3 UBIQUITIN-PROTEIN LIGASE SNT2"/>
    <property type="match status" value="1"/>
</dbReference>
<dbReference type="GO" id="GO:0003682">
    <property type="term" value="F:chromatin binding"/>
    <property type="evidence" value="ECO:0007669"/>
    <property type="project" value="InterPro"/>
</dbReference>
<dbReference type="GO" id="GO:0004842">
    <property type="term" value="F:ubiquitin-protein transferase activity"/>
    <property type="evidence" value="ECO:0007669"/>
    <property type="project" value="TreeGrafter"/>
</dbReference>
<evidence type="ECO:0000259" key="7">
    <source>
        <dbReference type="PROSITE" id="PS50016"/>
    </source>
</evidence>
<evidence type="ECO:0000256" key="4">
    <source>
        <dbReference type="ARBA" id="ARBA00023242"/>
    </source>
</evidence>
<evidence type="ECO:0000256" key="5">
    <source>
        <dbReference type="PROSITE-ProRule" id="PRU00146"/>
    </source>
</evidence>
<dbReference type="Pfam" id="PF01426">
    <property type="entry name" value="BAH"/>
    <property type="match status" value="1"/>
</dbReference>
<keyword evidence="4" id="KW-0539">Nucleus</keyword>
<dbReference type="InterPro" id="IPR013083">
    <property type="entry name" value="Znf_RING/FYVE/PHD"/>
</dbReference>
<evidence type="ECO:0000256" key="1">
    <source>
        <dbReference type="ARBA" id="ARBA00022723"/>
    </source>
</evidence>
<dbReference type="SMART" id="SM00249">
    <property type="entry name" value="PHD"/>
    <property type="match status" value="2"/>
</dbReference>
<reference evidence="10 11" key="1">
    <citation type="journal article" date="2018" name="MBio">
        <title>Comparative Genomics Reveals the Core Gene Toolbox for the Fungus-Insect Symbiosis.</title>
        <authorList>
            <person name="Wang Y."/>
            <person name="Stata M."/>
            <person name="Wang W."/>
            <person name="Stajich J.E."/>
            <person name="White M.M."/>
            <person name="Moncalvo J.M."/>
        </authorList>
    </citation>
    <scope>NUCLEOTIDE SEQUENCE [LARGE SCALE GENOMIC DNA]</scope>
    <source>
        <strain evidence="10 11">AUS-126-30</strain>
    </source>
</reference>
<evidence type="ECO:0000256" key="2">
    <source>
        <dbReference type="ARBA" id="ARBA00022771"/>
    </source>
</evidence>
<feature type="compositionally biased region" description="Basic and acidic residues" evidence="6">
    <location>
        <begin position="92"/>
        <end position="110"/>
    </location>
</feature>
<feature type="region of interest" description="Disordered" evidence="6">
    <location>
        <begin position="148"/>
        <end position="176"/>
    </location>
</feature>
<dbReference type="SUPFAM" id="SSF46689">
    <property type="entry name" value="Homeodomain-like"/>
    <property type="match status" value="1"/>
</dbReference>
<dbReference type="InterPro" id="IPR019786">
    <property type="entry name" value="Zinc_finger_PHD-type_CS"/>
</dbReference>
<keyword evidence="2 5" id="KW-0863">Zinc-finger</keyword>
<dbReference type="PANTHER" id="PTHR47672">
    <property type="entry name" value="E3 UBIQUITIN-PROTEIN LIGASE SNT2"/>
    <property type="match status" value="1"/>
</dbReference>
<dbReference type="Gene3D" id="3.30.40.10">
    <property type="entry name" value="Zinc/RING finger domain, C3HC4 (zinc finger)"/>
    <property type="match status" value="2"/>
</dbReference>
<dbReference type="Gene3D" id="2.30.30.490">
    <property type="match status" value="1"/>
</dbReference>
<dbReference type="InterPro" id="IPR001025">
    <property type="entry name" value="BAH_dom"/>
</dbReference>
<organism evidence="10 11">
    <name type="scientific">Smittium angustum</name>
    <dbReference type="NCBI Taxonomy" id="133377"/>
    <lineage>
        <taxon>Eukaryota</taxon>
        <taxon>Fungi</taxon>
        <taxon>Fungi incertae sedis</taxon>
        <taxon>Zoopagomycota</taxon>
        <taxon>Kickxellomycotina</taxon>
        <taxon>Harpellomycetes</taxon>
        <taxon>Harpellales</taxon>
        <taxon>Legeriomycetaceae</taxon>
        <taxon>Smittium</taxon>
    </lineage>
</organism>
<feature type="region of interest" description="Disordered" evidence="6">
    <location>
        <begin position="780"/>
        <end position="820"/>
    </location>
</feature>
<evidence type="ECO:0000256" key="6">
    <source>
        <dbReference type="SAM" id="MobiDB-lite"/>
    </source>
</evidence>
<dbReference type="InterPro" id="IPR000949">
    <property type="entry name" value="ELM2_dom"/>
</dbReference>
<dbReference type="InterPro" id="IPR029617">
    <property type="entry name" value="Snt2"/>
</dbReference>
<dbReference type="Pfam" id="PF00628">
    <property type="entry name" value="PHD"/>
    <property type="match status" value="1"/>
</dbReference>
<dbReference type="GO" id="GO:0008270">
    <property type="term" value="F:zinc ion binding"/>
    <property type="evidence" value="ECO:0007669"/>
    <property type="project" value="UniProtKB-KW"/>
</dbReference>
<feature type="domain" description="ELM2" evidence="9">
    <location>
        <begin position="473"/>
        <end position="612"/>
    </location>
</feature>
<dbReference type="PROSITE" id="PS51156">
    <property type="entry name" value="ELM2"/>
    <property type="match status" value="1"/>
</dbReference>
<feature type="compositionally biased region" description="Basic and acidic residues" evidence="6">
    <location>
        <begin position="848"/>
        <end position="867"/>
    </location>
</feature>
<dbReference type="PROSITE" id="PS51038">
    <property type="entry name" value="BAH"/>
    <property type="match status" value="1"/>
</dbReference>
<dbReference type="InterPro" id="IPR043151">
    <property type="entry name" value="BAH_sf"/>
</dbReference>
<dbReference type="InterPro" id="IPR011011">
    <property type="entry name" value="Znf_FYVE_PHD"/>
</dbReference>
<gene>
    <name evidence="10" type="ORF">BB558_000470</name>
</gene>
<evidence type="ECO:0000259" key="9">
    <source>
        <dbReference type="PROSITE" id="PS51156"/>
    </source>
</evidence>
<comment type="caution">
    <text evidence="10">The sequence shown here is derived from an EMBL/GenBank/DDBJ whole genome shotgun (WGS) entry which is preliminary data.</text>
</comment>